<reference evidence="1 2" key="1">
    <citation type="submission" date="2023-05" db="EMBL/GenBank/DDBJ databases">
        <title>B98-5 Cell Line De Novo Hybrid Assembly: An Optical Mapping Approach.</title>
        <authorList>
            <person name="Kananen K."/>
            <person name="Auerbach J.A."/>
            <person name="Kautto E."/>
            <person name="Blachly J.S."/>
        </authorList>
    </citation>
    <scope>NUCLEOTIDE SEQUENCE [LARGE SCALE GENOMIC DNA]</scope>
    <source>
        <strain evidence="1">B95-8</strain>
        <tissue evidence="1">Cell line</tissue>
    </source>
</reference>
<name>A0ABQ9UL68_SAGOE</name>
<dbReference type="EMBL" id="JASSZA010000011">
    <property type="protein sequence ID" value="KAK2097835.1"/>
    <property type="molecule type" value="Genomic_DNA"/>
</dbReference>
<dbReference type="Proteomes" id="UP001266305">
    <property type="component" value="Unassembled WGS sequence"/>
</dbReference>
<gene>
    <name evidence="1" type="ORF">P7K49_023286</name>
</gene>
<comment type="caution">
    <text evidence="1">The sequence shown here is derived from an EMBL/GenBank/DDBJ whole genome shotgun (WGS) entry which is preliminary data.</text>
</comment>
<evidence type="ECO:0000313" key="1">
    <source>
        <dbReference type="EMBL" id="KAK2097835.1"/>
    </source>
</evidence>
<proteinExistence type="predicted"/>
<protein>
    <submittedName>
        <fullName evidence="1">Uncharacterized protein</fullName>
    </submittedName>
</protein>
<accession>A0ABQ9UL68</accession>
<sequence length="153" mass="16986">MPATPLEDEGLSSPLLMRVRDERGVPAPSTFSPHSKVPSEQLWTVTSQSPHLMIGVMRLRPQLLVWAWLAVLGAIETGEKVFWEQREGRQLWDIKSDARQGTENSPSPFLPPPLFSPLFSPILPVPPIPPTTEGFVVVHSADREGNQDPPQPQ</sequence>
<keyword evidence="2" id="KW-1185">Reference proteome</keyword>
<evidence type="ECO:0000313" key="2">
    <source>
        <dbReference type="Proteomes" id="UP001266305"/>
    </source>
</evidence>
<organism evidence="1 2">
    <name type="scientific">Saguinus oedipus</name>
    <name type="common">Cotton-top tamarin</name>
    <name type="synonym">Oedipomidas oedipus</name>
    <dbReference type="NCBI Taxonomy" id="9490"/>
    <lineage>
        <taxon>Eukaryota</taxon>
        <taxon>Metazoa</taxon>
        <taxon>Chordata</taxon>
        <taxon>Craniata</taxon>
        <taxon>Vertebrata</taxon>
        <taxon>Euteleostomi</taxon>
        <taxon>Mammalia</taxon>
        <taxon>Eutheria</taxon>
        <taxon>Euarchontoglires</taxon>
        <taxon>Primates</taxon>
        <taxon>Haplorrhini</taxon>
        <taxon>Platyrrhini</taxon>
        <taxon>Cebidae</taxon>
        <taxon>Callitrichinae</taxon>
        <taxon>Saguinus</taxon>
    </lineage>
</organism>